<protein>
    <submittedName>
        <fullName evidence="1">Uncharacterized protein</fullName>
    </submittedName>
</protein>
<proteinExistence type="predicted"/>
<dbReference type="Proteomes" id="UP000800093">
    <property type="component" value="Unassembled WGS sequence"/>
</dbReference>
<dbReference type="OrthoDB" id="3745855at2759"/>
<gene>
    <name evidence="1" type="ORF">CC78DRAFT_152430</name>
</gene>
<reference evidence="2" key="1">
    <citation type="journal article" date="2020" name="Stud. Mycol.">
        <title>101 Dothideomycetes genomes: A test case for predicting lifestyles and emergence of pathogens.</title>
        <authorList>
            <person name="Haridas S."/>
            <person name="Albert R."/>
            <person name="Binder M."/>
            <person name="Bloem J."/>
            <person name="LaButti K."/>
            <person name="Salamov A."/>
            <person name="Andreopoulos B."/>
            <person name="Baker S."/>
            <person name="Barry K."/>
            <person name="Bills G."/>
            <person name="Bluhm B."/>
            <person name="Cannon C."/>
            <person name="Castanera R."/>
            <person name="Culley D."/>
            <person name="Daum C."/>
            <person name="Ezra D."/>
            <person name="Gonzalez J."/>
            <person name="Henrissat B."/>
            <person name="Kuo A."/>
            <person name="Liang C."/>
            <person name="Lipzen A."/>
            <person name="Lutzoni F."/>
            <person name="Magnuson J."/>
            <person name="Mondo S."/>
            <person name="Nolan M."/>
            <person name="Ohm R."/>
            <person name="Pangilinan J."/>
            <person name="Park H.-J."/>
            <person name="Ramirez L."/>
            <person name="Alfaro M."/>
            <person name="Sun H."/>
            <person name="Tritt A."/>
            <person name="Yoshinaga Y."/>
            <person name="Zwiers L.-H."/>
            <person name="Turgeon B."/>
            <person name="Goodwin S."/>
            <person name="Spatafora J."/>
            <person name="Crous P."/>
            <person name="Grigoriev I."/>
        </authorList>
    </citation>
    <scope>NUCLEOTIDE SEQUENCE [LARGE SCALE GENOMIC DNA]</scope>
    <source>
        <strain evidence="2">CBS 304.66</strain>
    </source>
</reference>
<dbReference type="AlphaFoldDB" id="A0A9P4KHH7"/>
<comment type="caution">
    <text evidence="1">The sequence shown here is derived from an EMBL/GenBank/DDBJ whole genome shotgun (WGS) entry which is preliminary data.</text>
</comment>
<name>A0A9P4KHH7_9PLEO</name>
<organism evidence="1 2">
    <name type="scientific">Lojkania enalia</name>
    <dbReference type="NCBI Taxonomy" id="147567"/>
    <lineage>
        <taxon>Eukaryota</taxon>
        <taxon>Fungi</taxon>
        <taxon>Dikarya</taxon>
        <taxon>Ascomycota</taxon>
        <taxon>Pezizomycotina</taxon>
        <taxon>Dothideomycetes</taxon>
        <taxon>Pleosporomycetidae</taxon>
        <taxon>Pleosporales</taxon>
        <taxon>Pleosporales incertae sedis</taxon>
        <taxon>Lojkania</taxon>
    </lineage>
</organism>
<dbReference type="EMBL" id="ML986599">
    <property type="protein sequence ID" value="KAF2266254.1"/>
    <property type="molecule type" value="Genomic_DNA"/>
</dbReference>
<keyword evidence="2" id="KW-1185">Reference proteome</keyword>
<sequence length="349" mass="39926">MKVVITSASRPAALALARVLTAQGHTVIGVDYERFYGICPARYSRGYASFFRLQHDWGQFTQLPTDIDLVIPFETTQDITIKDLQNRRPWKALHHSHPIFESQDQFWKFTRTRVTSSAVHVPGECESPPEDGTIYEAHVLINDSHIRTFLVTTLAGGLRPEDFIAIPPTDPLFTIMRSFTESLVRALGVFNQIHTHMTIRFSVEDHILEIGILRKITALSCSNKPHDSIILLSSLKSKWSELASAYTDPKPKASSLNVAYLPNPSGTYSILRVLVEGLRALCLFVGSWGRDWRSLANLVMMVTVWMLYFKEDMWCWHDPLPALVEWFVNVPLETCVWFWERHQKGRRAD</sequence>
<accession>A0A9P4KHH7</accession>
<evidence type="ECO:0000313" key="2">
    <source>
        <dbReference type="Proteomes" id="UP000800093"/>
    </source>
</evidence>
<evidence type="ECO:0000313" key="1">
    <source>
        <dbReference type="EMBL" id="KAF2266254.1"/>
    </source>
</evidence>